<proteinExistence type="predicted"/>
<protein>
    <submittedName>
        <fullName evidence="1">Uncharacterized protein</fullName>
    </submittedName>
</protein>
<accession>A0A1L9P3C0</accession>
<dbReference type="AlphaFoldDB" id="A0A1L9P3C0"/>
<reference evidence="2" key="1">
    <citation type="journal article" date="2017" name="Genome Biol.">
        <title>Comparative genomics reveals high biological diversity and specific adaptations in the industrially and medically important fungal genus Aspergillus.</title>
        <authorList>
            <person name="de Vries R.P."/>
            <person name="Riley R."/>
            <person name="Wiebenga A."/>
            <person name="Aguilar-Osorio G."/>
            <person name="Amillis S."/>
            <person name="Uchima C.A."/>
            <person name="Anderluh G."/>
            <person name="Asadollahi M."/>
            <person name="Askin M."/>
            <person name="Barry K."/>
            <person name="Battaglia E."/>
            <person name="Bayram O."/>
            <person name="Benocci T."/>
            <person name="Braus-Stromeyer S.A."/>
            <person name="Caldana C."/>
            <person name="Canovas D."/>
            <person name="Cerqueira G.C."/>
            <person name="Chen F."/>
            <person name="Chen W."/>
            <person name="Choi C."/>
            <person name="Clum A."/>
            <person name="Dos Santos R.A."/>
            <person name="Damasio A.R."/>
            <person name="Diallinas G."/>
            <person name="Emri T."/>
            <person name="Fekete E."/>
            <person name="Flipphi M."/>
            <person name="Freyberg S."/>
            <person name="Gallo A."/>
            <person name="Gournas C."/>
            <person name="Habgood R."/>
            <person name="Hainaut M."/>
            <person name="Harispe M.L."/>
            <person name="Henrissat B."/>
            <person name="Hilden K.S."/>
            <person name="Hope R."/>
            <person name="Hossain A."/>
            <person name="Karabika E."/>
            <person name="Karaffa L."/>
            <person name="Karanyi Z."/>
            <person name="Krasevec N."/>
            <person name="Kuo A."/>
            <person name="Kusch H."/>
            <person name="LaButti K."/>
            <person name="Lagendijk E.L."/>
            <person name="Lapidus A."/>
            <person name="Levasseur A."/>
            <person name="Lindquist E."/>
            <person name="Lipzen A."/>
            <person name="Logrieco A.F."/>
            <person name="MacCabe A."/>
            <person name="Maekelae M.R."/>
            <person name="Malavazi I."/>
            <person name="Melin P."/>
            <person name="Meyer V."/>
            <person name="Mielnichuk N."/>
            <person name="Miskei M."/>
            <person name="Molnar A.P."/>
            <person name="Mule G."/>
            <person name="Ngan C.Y."/>
            <person name="Orejas M."/>
            <person name="Orosz E."/>
            <person name="Ouedraogo J.P."/>
            <person name="Overkamp K.M."/>
            <person name="Park H.-S."/>
            <person name="Perrone G."/>
            <person name="Piumi F."/>
            <person name="Punt P.J."/>
            <person name="Ram A.F."/>
            <person name="Ramon A."/>
            <person name="Rauscher S."/>
            <person name="Record E."/>
            <person name="Riano-Pachon D.M."/>
            <person name="Robert V."/>
            <person name="Roehrig J."/>
            <person name="Ruller R."/>
            <person name="Salamov A."/>
            <person name="Salih N.S."/>
            <person name="Samson R.A."/>
            <person name="Sandor E."/>
            <person name="Sanguinetti M."/>
            <person name="Schuetze T."/>
            <person name="Sepcic K."/>
            <person name="Shelest E."/>
            <person name="Sherlock G."/>
            <person name="Sophianopoulou V."/>
            <person name="Squina F.M."/>
            <person name="Sun H."/>
            <person name="Susca A."/>
            <person name="Todd R.B."/>
            <person name="Tsang A."/>
            <person name="Unkles S.E."/>
            <person name="van de Wiele N."/>
            <person name="van Rossen-Uffink D."/>
            <person name="Oliveira J.V."/>
            <person name="Vesth T.C."/>
            <person name="Visser J."/>
            <person name="Yu J.-H."/>
            <person name="Zhou M."/>
            <person name="Andersen M.R."/>
            <person name="Archer D.B."/>
            <person name="Baker S.E."/>
            <person name="Benoit I."/>
            <person name="Brakhage A.A."/>
            <person name="Braus G.H."/>
            <person name="Fischer R."/>
            <person name="Frisvad J.C."/>
            <person name="Goldman G.H."/>
            <person name="Houbraken J."/>
            <person name="Oakley B."/>
            <person name="Pocsi I."/>
            <person name="Scazzocchio C."/>
            <person name="Seiboth B."/>
            <person name="vanKuyk P.A."/>
            <person name="Wortman J."/>
            <person name="Dyer P.S."/>
            <person name="Grigoriev I.V."/>
        </authorList>
    </citation>
    <scope>NUCLEOTIDE SEQUENCE [LARGE SCALE GENOMIC DNA]</scope>
    <source>
        <strain evidence="2">CBS 583.65</strain>
    </source>
</reference>
<name>A0A1L9P3C0_ASPVE</name>
<dbReference type="VEuPathDB" id="FungiDB:ASPVEDRAFT_35337"/>
<evidence type="ECO:0000313" key="2">
    <source>
        <dbReference type="Proteomes" id="UP000184073"/>
    </source>
</evidence>
<evidence type="ECO:0000313" key="1">
    <source>
        <dbReference type="EMBL" id="OJI96020.1"/>
    </source>
</evidence>
<dbReference type="OrthoDB" id="202825at2759"/>
<dbReference type="STRING" id="1036611.A0A1L9P3C0"/>
<dbReference type="Proteomes" id="UP000184073">
    <property type="component" value="Unassembled WGS sequence"/>
</dbReference>
<organism evidence="1 2">
    <name type="scientific">Aspergillus versicolor CBS 583.65</name>
    <dbReference type="NCBI Taxonomy" id="1036611"/>
    <lineage>
        <taxon>Eukaryota</taxon>
        <taxon>Fungi</taxon>
        <taxon>Dikarya</taxon>
        <taxon>Ascomycota</taxon>
        <taxon>Pezizomycotina</taxon>
        <taxon>Eurotiomycetes</taxon>
        <taxon>Eurotiomycetidae</taxon>
        <taxon>Eurotiales</taxon>
        <taxon>Aspergillaceae</taxon>
        <taxon>Aspergillus</taxon>
        <taxon>Aspergillus subgen. Nidulantes</taxon>
    </lineage>
</organism>
<gene>
    <name evidence="1" type="ORF">ASPVEDRAFT_35337</name>
</gene>
<sequence length="480" mass="54052">MECVSSPSSAQIALALAIVKLKPVGVDIKEYILQTRESIKPSKTAEAFQSPDKFFDGVSFWRQAYERSEVEQSKLLDRIFELEERNEALTAKLNPRGETPTKPAVKLPLKRKDTINQPTEKQTKKQRQLMKRSLAAEVEILYDGVITLSDDSGSTSPFVRQLYLLQKALQKRDTPSITRTAISLCKTCENELVSIVPQETQRDRSKYQTPAQATLSHFCLSLRAIEFSITLLLLALTKLPNTGDSRQEEALLIYHVVCLYEAAINTLKRYCKRIPTPAATPITDYHIQTRAKTSNRTKVSAADEKAIKLTSLLDRMITSLNPTCPMHQRLLEGFLYVLLSRVGKVLCVFVFQDLELQPDLRADFHKLPLPAGLIDAELDDKSLGGTETEARYLIWLLQRTLAAVDTFPPLLNSASPENPSGQVQFGIRARLQNTLFHAVFGGGSEFEQFLQRPEPPENFDIERFLAKNQVTDSPIPECYP</sequence>
<keyword evidence="2" id="KW-1185">Reference proteome</keyword>
<dbReference type="RefSeq" id="XP_040661783.1">
    <property type="nucleotide sequence ID" value="XM_040810972.1"/>
</dbReference>
<dbReference type="EMBL" id="KV878125">
    <property type="protein sequence ID" value="OJI96020.1"/>
    <property type="molecule type" value="Genomic_DNA"/>
</dbReference>
<dbReference type="GeneID" id="63726483"/>